<name>A0A2N5N0W1_9BACL</name>
<gene>
    <name evidence="2" type="ORF">B8V81_2409</name>
</gene>
<accession>A0A2N5N0W1</accession>
<evidence type="ECO:0000313" key="2">
    <source>
        <dbReference type="EMBL" id="PLT43978.1"/>
    </source>
</evidence>
<feature type="transmembrane region" description="Helical" evidence="1">
    <location>
        <begin position="43"/>
        <end position="67"/>
    </location>
</feature>
<keyword evidence="1" id="KW-0812">Transmembrane</keyword>
<dbReference type="EMBL" id="NFEZ01000004">
    <property type="protein sequence ID" value="PLT43978.1"/>
    <property type="molecule type" value="Genomic_DNA"/>
</dbReference>
<reference evidence="2 3" key="1">
    <citation type="submission" date="2017-05" db="EMBL/GenBank/DDBJ databases">
        <title>Functional genome analysis of Paenibacillus pasadenensis strain R16: insights on endophytic life style and antifungal activity.</title>
        <authorList>
            <person name="Passera A."/>
            <person name="Marcolungo L."/>
            <person name="Casati P."/>
            <person name="Brasca M."/>
            <person name="Quaglino F."/>
            <person name="Delledonne M."/>
        </authorList>
    </citation>
    <scope>NUCLEOTIDE SEQUENCE [LARGE SCALE GENOMIC DNA]</scope>
    <source>
        <strain evidence="2 3">R16</strain>
    </source>
</reference>
<protein>
    <submittedName>
        <fullName evidence="2">Uncharacterized protein</fullName>
    </submittedName>
</protein>
<evidence type="ECO:0000313" key="3">
    <source>
        <dbReference type="Proteomes" id="UP000234789"/>
    </source>
</evidence>
<organism evidence="2 3">
    <name type="scientific">Paenibacillus pasadenensis</name>
    <dbReference type="NCBI Taxonomy" id="217090"/>
    <lineage>
        <taxon>Bacteria</taxon>
        <taxon>Bacillati</taxon>
        <taxon>Bacillota</taxon>
        <taxon>Bacilli</taxon>
        <taxon>Bacillales</taxon>
        <taxon>Paenibacillaceae</taxon>
        <taxon>Paenibacillus</taxon>
    </lineage>
</organism>
<dbReference type="RefSeq" id="WP_028599428.1">
    <property type="nucleotide sequence ID" value="NZ_BIMM01000034.1"/>
</dbReference>
<dbReference type="Proteomes" id="UP000234789">
    <property type="component" value="Unassembled WGS sequence"/>
</dbReference>
<comment type="caution">
    <text evidence="2">The sequence shown here is derived from an EMBL/GenBank/DDBJ whole genome shotgun (WGS) entry which is preliminary data.</text>
</comment>
<keyword evidence="1" id="KW-1133">Transmembrane helix</keyword>
<keyword evidence="3" id="KW-1185">Reference proteome</keyword>
<dbReference type="AlphaFoldDB" id="A0A2N5N0W1"/>
<sequence length="69" mass="7670">MDLEREVQDLKRRVEELEERELATSERGYGPVGRRDTGLGGKFLIGIGIGAAVLVLLLFTIGVIQFIRV</sequence>
<evidence type="ECO:0000256" key="1">
    <source>
        <dbReference type="SAM" id="Phobius"/>
    </source>
</evidence>
<proteinExistence type="predicted"/>
<keyword evidence="1" id="KW-0472">Membrane</keyword>